<feature type="domain" description="Transthyretin/hydroxyisourate hydrolase" evidence="10">
    <location>
        <begin position="4"/>
        <end position="105"/>
    </location>
</feature>
<comment type="similarity">
    <text evidence="3 9">Belongs to the transthyretin family. 5-hydroxyisourate hydrolase subfamily.</text>
</comment>
<evidence type="ECO:0000256" key="9">
    <source>
        <dbReference type="RuleBase" id="RU361270"/>
    </source>
</evidence>
<dbReference type="SUPFAM" id="SSF49472">
    <property type="entry name" value="Transthyretin (synonym: prealbumin)"/>
    <property type="match status" value="1"/>
</dbReference>
<comment type="subunit">
    <text evidence="4 9">Homotetramer.</text>
</comment>
<evidence type="ECO:0000313" key="12">
    <source>
        <dbReference type="Proteomes" id="UP001520878"/>
    </source>
</evidence>
<evidence type="ECO:0000256" key="2">
    <source>
        <dbReference type="ARBA" id="ARBA00002704"/>
    </source>
</evidence>
<gene>
    <name evidence="11" type="primary">uraH</name>
    <name evidence="11" type="ORF">LJ739_05740</name>
</gene>
<dbReference type="InterPro" id="IPR036817">
    <property type="entry name" value="Transthyretin/HIU_hydrolase_sf"/>
</dbReference>
<name>A0ABS8G5Q8_9ALTE</name>
<dbReference type="PANTHER" id="PTHR10395">
    <property type="entry name" value="URICASE AND TRANSTHYRETIN-RELATED"/>
    <property type="match status" value="1"/>
</dbReference>
<evidence type="ECO:0000256" key="3">
    <source>
        <dbReference type="ARBA" id="ARBA00009850"/>
    </source>
</evidence>
<dbReference type="InterPro" id="IPR023419">
    <property type="entry name" value="Transthyretin_CS"/>
</dbReference>
<accession>A0ABS8G5Q8</accession>
<dbReference type="Pfam" id="PF00576">
    <property type="entry name" value="Transthyretin"/>
    <property type="match status" value="1"/>
</dbReference>
<organism evidence="11 12">
    <name type="scientific">Fluctibacter halophilus</name>
    <dbReference type="NCBI Taxonomy" id="226011"/>
    <lineage>
        <taxon>Bacteria</taxon>
        <taxon>Pseudomonadati</taxon>
        <taxon>Pseudomonadota</taxon>
        <taxon>Gammaproteobacteria</taxon>
        <taxon>Alteromonadales</taxon>
        <taxon>Alteromonadaceae</taxon>
        <taxon>Fluctibacter</taxon>
    </lineage>
</organism>
<dbReference type="CDD" id="cd05822">
    <property type="entry name" value="TLP_HIUase"/>
    <property type="match status" value="1"/>
</dbReference>
<keyword evidence="7 9" id="KW-0659">Purine metabolism</keyword>
<dbReference type="Gene3D" id="2.60.40.180">
    <property type="entry name" value="Transthyretin/hydroxyisourate hydrolase domain"/>
    <property type="match status" value="1"/>
</dbReference>
<dbReference type="NCBIfam" id="TIGR02962">
    <property type="entry name" value="hdxy_isourate"/>
    <property type="match status" value="1"/>
</dbReference>
<dbReference type="EC" id="3.5.2.17" evidence="5 9"/>
<evidence type="ECO:0000259" key="10">
    <source>
        <dbReference type="Pfam" id="PF00576"/>
    </source>
</evidence>
<comment type="caution">
    <text evidence="11">The sequence shown here is derived from an EMBL/GenBank/DDBJ whole genome shotgun (WGS) entry which is preliminary data.</text>
</comment>
<dbReference type="Proteomes" id="UP001520878">
    <property type="component" value="Unassembled WGS sequence"/>
</dbReference>
<evidence type="ECO:0000256" key="4">
    <source>
        <dbReference type="ARBA" id="ARBA00011881"/>
    </source>
</evidence>
<keyword evidence="12" id="KW-1185">Reference proteome</keyword>
<dbReference type="InterPro" id="IPR023416">
    <property type="entry name" value="Transthyretin/HIU_hydrolase_d"/>
</dbReference>
<evidence type="ECO:0000313" key="11">
    <source>
        <dbReference type="EMBL" id="MCC2615738.1"/>
    </source>
</evidence>
<evidence type="ECO:0000256" key="8">
    <source>
        <dbReference type="ARBA" id="ARBA00022801"/>
    </source>
</evidence>
<keyword evidence="8 9" id="KW-0378">Hydrolase</keyword>
<dbReference type="InterPro" id="IPR000895">
    <property type="entry name" value="Transthyretin/HIU_hydrolase"/>
</dbReference>
<dbReference type="GO" id="GO:0033971">
    <property type="term" value="F:hydroxyisourate hydrolase activity"/>
    <property type="evidence" value="ECO:0007669"/>
    <property type="project" value="UniProtKB-EC"/>
</dbReference>
<evidence type="ECO:0000256" key="7">
    <source>
        <dbReference type="ARBA" id="ARBA00022631"/>
    </source>
</evidence>
<protein>
    <recommendedName>
        <fullName evidence="6 9">5-hydroxyisourate hydrolase</fullName>
        <shortName evidence="9">HIU hydrolase</shortName>
        <shortName evidence="9">HIUHase</shortName>
        <ecNumber evidence="5 9">3.5.2.17</ecNumber>
    </recommendedName>
</protein>
<dbReference type="RefSeq" id="WP_229157925.1">
    <property type="nucleotide sequence ID" value="NZ_JAJEWP010000001.1"/>
</dbReference>
<reference evidence="11 12" key="1">
    <citation type="submission" date="2021-10" db="EMBL/GenBank/DDBJ databases">
        <title>Draft genome of Aestuariibacter halophilus JC2043.</title>
        <authorList>
            <person name="Emsley S.A."/>
            <person name="Pfannmuller K.M."/>
            <person name="Ushijima B."/>
            <person name="Saw J.H."/>
            <person name="Videau P."/>
        </authorList>
    </citation>
    <scope>NUCLEOTIDE SEQUENCE [LARGE SCALE GENOMIC DNA]</scope>
    <source>
        <strain evidence="11 12">JC2043</strain>
    </source>
</reference>
<dbReference type="PROSITE" id="PS00769">
    <property type="entry name" value="TRANSTHYRETIN_2"/>
    <property type="match status" value="1"/>
</dbReference>
<evidence type="ECO:0000256" key="1">
    <source>
        <dbReference type="ARBA" id="ARBA00001043"/>
    </source>
</evidence>
<comment type="catalytic activity">
    <reaction evidence="1 9">
        <text>5-hydroxyisourate + H2O = 5-hydroxy-2-oxo-4-ureido-2,5-dihydro-1H-imidazole-5-carboxylate + H(+)</text>
        <dbReference type="Rhea" id="RHEA:23736"/>
        <dbReference type="ChEBI" id="CHEBI:15377"/>
        <dbReference type="ChEBI" id="CHEBI:15378"/>
        <dbReference type="ChEBI" id="CHEBI:18072"/>
        <dbReference type="ChEBI" id="CHEBI:58639"/>
        <dbReference type="EC" id="3.5.2.17"/>
    </reaction>
</comment>
<proteinExistence type="inferred from homology"/>
<evidence type="ECO:0000256" key="6">
    <source>
        <dbReference type="ARBA" id="ARBA00017539"/>
    </source>
</evidence>
<dbReference type="EMBL" id="JAJEWP010000001">
    <property type="protein sequence ID" value="MCC2615738.1"/>
    <property type="molecule type" value="Genomic_DNA"/>
</dbReference>
<comment type="function">
    <text evidence="2">Catalyzes the hydrolysis of 5-hydroxyisourate (HIU) to 2-oxo-4-hydroxy-4-carboxy-5-ureidoimidazoline (OHCU).</text>
</comment>
<dbReference type="PANTHER" id="PTHR10395:SF7">
    <property type="entry name" value="5-HYDROXYISOURATE HYDROLASE"/>
    <property type="match status" value="1"/>
</dbReference>
<dbReference type="PRINTS" id="PR00189">
    <property type="entry name" value="TRNSTHYRETIN"/>
</dbReference>
<sequence>MPSLSSHVLDTTLGKPAVGMPLTLKTPDGQCVEGITNADGRCNEWQGIRLTTGTYTLQFNTGDYLRSHHGSAFYPHADITFCIETDEHYHIPLLISPFGYSTYRGS</sequence>
<dbReference type="InterPro" id="IPR014306">
    <property type="entry name" value="Hydroxyisourate_hydrolase"/>
</dbReference>
<evidence type="ECO:0000256" key="5">
    <source>
        <dbReference type="ARBA" id="ARBA00012609"/>
    </source>
</evidence>